<dbReference type="PANTHER" id="PTHR10434">
    <property type="entry name" value="1-ACYL-SN-GLYCEROL-3-PHOSPHATE ACYLTRANSFERASE"/>
    <property type="match status" value="1"/>
</dbReference>
<keyword evidence="7" id="KW-1185">Reference proteome</keyword>
<comment type="caution">
    <text evidence="6">The sequence shown here is derived from an EMBL/GenBank/DDBJ whole genome shotgun (WGS) entry which is preliminary data.</text>
</comment>
<protein>
    <submittedName>
        <fullName evidence="6">Lysophospholipid acyltransferase family protein</fullName>
    </submittedName>
</protein>
<dbReference type="Pfam" id="PF01553">
    <property type="entry name" value="Acyltransferase"/>
    <property type="match status" value="1"/>
</dbReference>
<dbReference type="SUPFAM" id="SSF69593">
    <property type="entry name" value="Glycerol-3-phosphate (1)-acyltransferase"/>
    <property type="match status" value="1"/>
</dbReference>
<feature type="region of interest" description="Disordered" evidence="4">
    <location>
        <begin position="173"/>
        <end position="192"/>
    </location>
</feature>
<evidence type="ECO:0000256" key="3">
    <source>
        <dbReference type="ARBA" id="ARBA00023315"/>
    </source>
</evidence>
<evidence type="ECO:0000313" key="6">
    <source>
        <dbReference type="EMBL" id="NVD28663.1"/>
    </source>
</evidence>
<sequence>MFTINGWTAVQENPPPRKAVIIAAPHTSNWDFLYYFGLLNKLKISSYWIGKNTLFKWPWGDMMRRLGGVPVDRFKSHNMVDAMVREFERRDDFLLTIPPEGTRGAGKQWRTGFYYIALQAKVPLIIGLMDYQKKTGGLGPSFMPSGDYKADMKILSDFYHSVTPKYPEKAMRDIISTDPGNAGGKPDTGEPK</sequence>
<keyword evidence="3 6" id="KW-0012">Acyltransferase</keyword>
<organism evidence="6 7">
    <name type="scientific">Parasphingorhabdus flavimaris</name>
    <dbReference type="NCBI Taxonomy" id="266812"/>
    <lineage>
        <taxon>Bacteria</taxon>
        <taxon>Pseudomonadati</taxon>
        <taxon>Pseudomonadota</taxon>
        <taxon>Alphaproteobacteria</taxon>
        <taxon>Sphingomonadales</taxon>
        <taxon>Sphingomonadaceae</taxon>
        <taxon>Parasphingorhabdus</taxon>
    </lineage>
</organism>
<evidence type="ECO:0000256" key="1">
    <source>
        <dbReference type="ARBA" id="ARBA00005189"/>
    </source>
</evidence>
<evidence type="ECO:0000256" key="2">
    <source>
        <dbReference type="ARBA" id="ARBA00022679"/>
    </source>
</evidence>
<dbReference type="EMBL" id="JABWMH010000003">
    <property type="protein sequence ID" value="NVD28663.1"/>
    <property type="molecule type" value="Genomic_DNA"/>
</dbReference>
<evidence type="ECO:0000259" key="5">
    <source>
        <dbReference type="SMART" id="SM00563"/>
    </source>
</evidence>
<evidence type="ECO:0000256" key="4">
    <source>
        <dbReference type="SAM" id="MobiDB-lite"/>
    </source>
</evidence>
<dbReference type="PANTHER" id="PTHR10434:SF9">
    <property type="entry name" value="PHOSPHOLIPID_GLYCEROL ACYLTRANSFERASE DOMAIN-CONTAINING PROTEIN"/>
    <property type="match status" value="1"/>
</dbReference>
<dbReference type="CDD" id="cd07988">
    <property type="entry name" value="LPLAT_ABO13168-like"/>
    <property type="match status" value="1"/>
</dbReference>
<keyword evidence="2" id="KW-0808">Transferase</keyword>
<proteinExistence type="predicted"/>
<evidence type="ECO:0000313" key="7">
    <source>
        <dbReference type="Proteomes" id="UP000652427"/>
    </source>
</evidence>
<comment type="pathway">
    <text evidence="1">Lipid metabolism.</text>
</comment>
<gene>
    <name evidence="6" type="ORF">HUO14_12250</name>
</gene>
<accession>A0ABX2N4Y4</accession>
<reference evidence="6 7" key="1">
    <citation type="submission" date="2020-06" db="EMBL/GenBank/DDBJ databases">
        <authorList>
            <person name="Kim S.-J."/>
            <person name="Park S.-J."/>
        </authorList>
    </citation>
    <scope>NUCLEOTIDE SEQUENCE [LARGE SCALE GENOMIC DNA]</scope>
    <source>
        <strain evidence="6 7">SW-151</strain>
    </source>
</reference>
<name>A0ABX2N4Y4_9SPHN</name>
<dbReference type="SMART" id="SM00563">
    <property type="entry name" value="PlsC"/>
    <property type="match status" value="1"/>
</dbReference>
<dbReference type="InterPro" id="IPR002123">
    <property type="entry name" value="Plipid/glycerol_acylTrfase"/>
</dbReference>
<dbReference type="GO" id="GO:0016746">
    <property type="term" value="F:acyltransferase activity"/>
    <property type="evidence" value="ECO:0007669"/>
    <property type="project" value="UniProtKB-KW"/>
</dbReference>
<feature type="domain" description="Phospholipid/glycerol acyltransferase" evidence="5">
    <location>
        <begin position="20"/>
        <end position="129"/>
    </location>
</feature>
<dbReference type="Proteomes" id="UP000652427">
    <property type="component" value="Unassembled WGS sequence"/>
</dbReference>